<dbReference type="EMBL" id="MU394328">
    <property type="protein sequence ID" value="KAI6085161.1"/>
    <property type="molecule type" value="Genomic_DNA"/>
</dbReference>
<protein>
    <submittedName>
        <fullName evidence="1">Uncharacterized protein</fullName>
    </submittedName>
</protein>
<name>A0ACC0CXY7_9PEZI</name>
<evidence type="ECO:0000313" key="2">
    <source>
        <dbReference type="Proteomes" id="UP001497680"/>
    </source>
</evidence>
<comment type="caution">
    <text evidence="1">The sequence shown here is derived from an EMBL/GenBank/DDBJ whole genome shotgun (WGS) entry which is preliminary data.</text>
</comment>
<organism evidence="1 2">
    <name type="scientific">Hypoxylon rubiginosum</name>
    <dbReference type="NCBI Taxonomy" id="110542"/>
    <lineage>
        <taxon>Eukaryota</taxon>
        <taxon>Fungi</taxon>
        <taxon>Dikarya</taxon>
        <taxon>Ascomycota</taxon>
        <taxon>Pezizomycotina</taxon>
        <taxon>Sordariomycetes</taxon>
        <taxon>Xylariomycetidae</taxon>
        <taxon>Xylariales</taxon>
        <taxon>Hypoxylaceae</taxon>
        <taxon>Hypoxylon</taxon>
    </lineage>
</organism>
<gene>
    <name evidence="1" type="ORF">F4821DRAFT_279394</name>
</gene>
<sequence length="513" mass="58844">MESDTESDISVEIRGPMPVTRYYYAFFRLTNDAMTLLEHIAFLDVDGIPVELFIGESDVDSAKTDGWQYWDINRFNDAVGSLRECKLVSRSSQGGRDWLHTNESLQEAVLQRLDWDTKKRAIRFDAVIAMIRKAVPKAGIINRSDSSQFQRYKEGIESALKIFVRSKPAIVGSVSFASLLHDFAFNLFATFRSNDLAMFMAETGEDICKKLPDDPEAKLLLPTILNTMSQLLNYRGIEGRERGLEMMRRVVKLREEELQDIPPESWTEFQSVNFARAQADLAWELCEFDMLDEAAPLIEVAAQIYRRTDNTIRLAQVSVNELMFLSTSQEKHRTMEQSRQALGTLYEALGKDNPLCILMDTQAALAYFTVGEVSSALETMTHVFQRYRKMLGIDDHLTLAAQYCIAVFYHNLGQLEQAETNLLFILNDTLRKYDWREEDIMRTKFRLSIVLKAQNRHVEAATIRQDIDPHLRALRGPNAKTEHTDADDMQMLDYSVTLCHGRTAGIWGTKDRW</sequence>
<proteinExistence type="predicted"/>
<evidence type="ECO:0000313" key="1">
    <source>
        <dbReference type="EMBL" id="KAI6085161.1"/>
    </source>
</evidence>
<keyword evidence="2" id="KW-1185">Reference proteome</keyword>
<accession>A0ACC0CXY7</accession>
<dbReference type="Proteomes" id="UP001497680">
    <property type="component" value="Unassembled WGS sequence"/>
</dbReference>
<reference evidence="1 2" key="1">
    <citation type="journal article" date="2022" name="New Phytol.">
        <title>Ecological generalism drives hyperdiversity of secondary metabolite gene clusters in xylarialean endophytes.</title>
        <authorList>
            <person name="Franco M.E.E."/>
            <person name="Wisecaver J.H."/>
            <person name="Arnold A.E."/>
            <person name="Ju Y.M."/>
            <person name="Slot J.C."/>
            <person name="Ahrendt S."/>
            <person name="Moore L.P."/>
            <person name="Eastman K.E."/>
            <person name="Scott K."/>
            <person name="Konkel Z."/>
            <person name="Mondo S.J."/>
            <person name="Kuo A."/>
            <person name="Hayes R.D."/>
            <person name="Haridas S."/>
            <person name="Andreopoulos B."/>
            <person name="Riley R."/>
            <person name="LaButti K."/>
            <person name="Pangilinan J."/>
            <person name="Lipzen A."/>
            <person name="Amirebrahimi M."/>
            <person name="Yan J."/>
            <person name="Adam C."/>
            <person name="Keymanesh K."/>
            <person name="Ng V."/>
            <person name="Louie K."/>
            <person name="Northen T."/>
            <person name="Drula E."/>
            <person name="Henrissat B."/>
            <person name="Hsieh H.M."/>
            <person name="Youens-Clark K."/>
            <person name="Lutzoni F."/>
            <person name="Miadlikowska J."/>
            <person name="Eastwood D.C."/>
            <person name="Hamelin R.C."/>
            <person name="Grigoriev I.V."/>
            <person name="U'Ren J.M."/>
        </authorList>
    </citation>
    <scope>NUCLEOTIDE SEQUENCE [LARGE SCALE GENOMIC DNA]</scope>
    <source>
        <strain evidence="1 2">ER1909</strain>
    </source>
</reference>